<dbReference type="Proteomes" id="UP000183700">
    <property type="component" value="Unassembled WGS sequence"/>
</dbReference>
<dbReference type="EMBL" id="JXKM01000005">
    <property type="protein sequence ID" value="OJG35802.1"/>
    <property type="molecule type" value="Genomic_DNA"/>
</dbReference>
<keyword evidence="3 5" id="KW-0418">Kinase</keyword>
<dbReference type="PANTHER" id="PTHR43320">
    <property type="entry name" value="SUGAR KINASE"/>
    <property type="match status" value="1"/>
</dbReference>
<keyword evidence="2" id="KW-0808">Transferase</keyword>
<comment type="caution">
    <text evidence="5">The sequence shown here is derived from an EMBL/GenBank/DDBJ whole genome shotgun (WGS) entry which is preliminary data.</text>
</comment>
<proteinExistence type="inferred from homology"/>
<evidence type="ECO:0000256" key="3">
    <source>
        <dbReference type="ARBA" id="ARBA00022777"/>
    </source>
</evidence>
<dbReference type="InterPro" id="IPR011611">
    <property type="entry name" value="PfkB_dom"/>
</dbReference>
<dbReference type="OrthoDB" id="9813569at2"/>
<evidence type="ECO:0000256" key="1">
    <source>
        <dbReference type="ARBA" id="ARBA00010688"/>
    </source>
</evidence>
<dbReference type="RefSeq" id="WP_071862348.1">
    <property type="nucleotide sequence ID" value="NZ_JBHLVS010000001.1"/>
</dbReference>
<organism evidence="5 6">
    <name type="scientific">Enterococcus devriesei</name>
    <dbReference type="NCBI Taxonomy" id="319970"/>
    <lineage>
        <taxon>Bacteria</taxon>
        <taxon>Bacillati</taxon>
        <taxon>Bacillota</taxon>
        <taxon>Bacilli</taxon>
        <taxon>Lactobacillales</taxon>
        <taxon>Enterococcaceae</taxon>
        <taxon>Enterococcus</taxon>
    </lineage>
</organism>
<dbReference type="CDD" id="cd01166">
    <property type="entry name" value="KdgK"/>
    <property type="match status" value="1"/>
</dbReference>
<dbReference type="Pfam" id="PF00294">
    <property type="entry name" value="PfkB"/>
    <property type="match status" value="1"/>
</dbReference>
<dbReference type="AlphaFoldDB" id="A0A1L8SV93"/>
<evidence type="ECO:0000259" key="4">
    <source>
        <dbReference type="Pfam" id="PF00294"/>
    </source>
</evidence>
<dbReference type="SUPFAM" id="SSF53613">
    <property type="entry name" value="Ribokinase-like"/>
    <property type="match status" value="1"/>
</dbReference>
<keyword evidence="6" id="KW-1185">Reference proteome</keyword>
<dbReference type="InterPro" id="IPR052700">
    <property type="entry name" value="Carb_kinase_PfkB-like"/>
</dbReference>
<gene>
    <name evidence="5" type="ORF">RV00_GL002556</name>
</gene>
<evidence type="ECO:0000313" key="6">
    <source>
        <dbReference type="Proteomes" id="UP000183700"/>
    </source>
</evidence>
<dbReference type="STRING" id="319970.RV00_GL002556"/>
<comment type="similarity">
    <text evidence="1">Belongs to the carbohydrate kinase PfkB family.</text>
</comment>
<feature type="domain" description="Carbohydrate kinase PfkB" evidence="4">
    <location>
        <begin position="1"/>
        <end position="312"/>
    </location>
</feature>
<protein>
    <submittedName>
        <fullName evidence="5">2-dehydro-3-deoxygluconate kinase</fullName>
    </submittedName>
</protein>
<dbReference type="GO" id="GO:0016301">
    <property type="term" value="F:kinase activity"/>
    <property type="evidence" value="ECO:0007669"/>
    <property type="project" value="UniProtKB-KW"/>
</dbReference>
<dbReference type="PANTHER" id="PTHR43320:SF2">
    <property type="entry name" value="2-DEHYDRO-3-DEOXYGLUCONOKINASE_2-DEHYDRO-3-DEOXYGALACTONOKINASE"/>
    <property type="match status" value="1"/>
</dbReference>
<dbReference type="InterPro" id="IPR029056">
    <property type="entry name" value="Ribokinase-like"/>
</dbReference>
<dbReference type="Gene3D" id="3.40.1190.20">
    <property type="match status" value="1"/>
</dbReference>
<reference evidence="5 6" key="1">
    <citation type="submission" date="2014-12" db="EMBL/GenBank/DDBJ databases">
        <title>Draft genome sequences of 29 type strains of Enterococci.</title>
        <authorList>
            <person name="Zhong Z."/>
            <person name="Sun Z."/>
            <person name="Liu W."/>
            <person name="Zhang W."/>
            <person name="Zhang H."/>
        </authorList>
    </citation>
    <scope>NUCLEOTIDE SEQUENCE [LARGE SCALE GENOMIC DNA]</scope>
    <source>
        <strain evidence="5 6">DSM 22802</strain>
    </source>
</reference>
<evidence type="ECO:0000256" key="2">
    <source>
        <dbReference type="ARBA" id="ARBA00022679"/>
    </source>
</evidence>
<sequence>MAKVVTLGEIMLRLSTRAGTRLQRSESLFAHYGGGEANVAVSLANYGHEVYFASKIPDNSLGSGVVEHLRRSNVSTKFLLKGGERLGTYYVESGIGERSSKVLYDRAYSSFAQITENEWAELGLFEGVDIFHVSGITPALSSSWRALTLELITTAKKAGCKISFDINFRSKLWTQKEAAETLQVILPKVDYCSAGKLDALYLMGIEEKEQADLMYYYEKIQALYPNLTAIYSTKRVVHSSDVNDLTGTLWLDKQYFESKMHELDFIIDRVGGGDAFAGGILHALLTMSNGQDMVDFATAAAALKHTVYGDDNQFSAIEVEEFMNSNSSKIIR</sequence>
<accession>A0A1L8SV93</accession>
<evidence type="ECO:0000313" key="5">
    <source>
        <dbReference type="EMBL" id="OJG35802.1"/>
    </source>
</evidence>
<name>A0A1L8SV93_9ENTE</name>